<sequence length="82" mass="9881">MIQLYINYWKNSFKYKETVSINEFLTAFIFNLIILAVILLMGIFVPVTWENVLVDFWYIVMYLMIIPTISLIIRMVRKLVKK</sequence>
<dbReference type="Proteomes" id="UP000194737">
    <property type="component" value="Unassembled WGS sequence"/>
</dbReference>
<accession>A0A9X4B4Z5</accession>
<evidence type="ECO:0000313" key="2">
    <source>
        <dbReference type="EMBL" id="MDC4248926.1"/>
    </source>
</evidence>
<reference evidence="2" key="2">
    <citation type="submission" date="2022-05" db="EMBL/GenBank/DDBJ databases">
        <title>Draft genome sequences of Clostridium perfringens strains isolated from Peru.</title>
        <authorList>
            <person name="Hurtado R."/>
            <person name="Lima L."/>
            <person name="Sousa T."/>
            <person name="Jaiswal A.K."/>
            <person name="Tiwari S."/>
            <person name="Maturrano L."/>
            <person name="Brenig B."/>
            <person name="Azevedo V."/>
        </authorList>
    </citation>
    <scope>NUCLEOTIDE SEQUENCE</scope>
    <source>
        <strain evidence="2">CP4</strain>
    </source>
</reference>
<protein>
    <submittedName>
        <fullName evidence="2">Uncharacterized protein</fullName>
    </submittedName>
</protein>
<keyword evidence="1" id="KW-0472">Membrane</keyword>
<feature type="transmembrane region" description="Helical" evidence="1">
    <location>
        <begin position="21"/>
        <end position="44"/>
    </location>
</feature>
<keyword evidence="1" id="KW-0812">Transmembrane</keyword>
<organism evidence="2 5">
    <name type="scientific">Enterococcus faecium</name>
    <name type="common">Streptococcus faecium</name>
    <dbReference type="NCBI Taxonomy" id="1352"/>
    <lineage>
        <taxon>Bacteria</taxon>
        <taxon>Bacillati</taxon>
        <taxon>Bacillota</taxon>
        <taxon>Bacilli</taxon>
        <taxon>Lactobacillales</taxon>
        <taxon>Enterococcaceae</taxon>
        <taxon>Enterococcus</taxon>
    </lineage>
</organism>
<comment type="caution">
    <text evidence="2">The sequence shown here is derived from an EMBL/GenBank/DDBJ whole genome shotgun (WGS) entry which is preliminary data.</text>
</comment>
<evidence type="ECO:0000313" key="3">
    <source>
        <dbReference type="EMBL" id="OTN94129.1"/>
    </source>
</evidence>
<dbReference type="AlphaFoldDB" id="A0A9X4B4Z5"/>
<evidence type="ECO:0000313" key="5">
    <source>
        <dbReference type="Proteomes" id="UP001141166"/>
    </source>
</evidence>
<dbReference type="EMBL" id="JAMWMK010000029">
    <property type="protein sequence ID" value="MDC4248926.1"/>
    <property type="molecule type" value="Genomic_DNA"/>
</dbReference>
<reference evidence="3 4" key="1">
    <citation type="submission" date="2017-05" db="EMBL/GenBank/DDBJ databases">
        <title>The Genome Sequence of Enterococcus faecium 6F2_DIV0138.</title>
        <authorList>
            <consortium name="The Broad Institute Genomics Platform"/>
            <consortium name="The Broad Institute Genomic Center for Infectious Diseases"/>
            <person name="Earl A."/>
            <person name="Manson A."/>
            <person name="Schwartman J."/>
            <person name="Gilmore M."/>
            <person name="Abouelleil A."/>
            <person name="Cao P."/>
            <person name="Chapman S."/>
            <person name="Cusick C."/>
            <person name="Shea T."/>
            <person name="Young S."/>
            <person name="Neafsey D."/>
            <person name="Nusbaum C."/>
            <person name="Birren B."/>
        </authorList>
    </citation>
    <scope>NUCLEOTIDE SEQUENCE [LARGE SCALE GENOMIC DNA]</scope>
    <source>
        <strain evidence="3 4">6F2_DIV0138</strain>
    </source>
</reference>
<dbReference type="EMBL" id="NGLB01000004">
    <property type="protein sequence ID" value="OTN94129.1"/>
    <property type="molecule type" value="Genomic_DNA"/>
</dbReference>
<feature type="transmembrane region" description="Helical" evidence="1">
    <location>
        <begin position="56"/>
        <end position="76"/>
    </location>
</feature>
<name>A0A9X4B4Z5_ENTFC</name>
<gene>
    <name evidence="3" type="ORF">A5804_002803</name>
    <name evidence="2" type="ORF">M3X98_12985</name>
</gene>
<evidence type="ECO:0000313" key="4">
    <source>
        <dbReference type="Proteomes" id="UP000194737"/>
    </source>
</evidence>
<keyword evidence="1" id="KW-1133">Transmembrane helix</keyword>
<proteinExistence type="predicted"/>
<evidence type="ECO:0000256" key="1">
    <source>
        <dbReference type="SAM" id="Phobius"/>
    </source>
</evidence>
<dbReference type="RefSeq" id="WP_081129200.1">
    <property type="nucleotide sequence ID" value="NZ_JAMWMK010000029.1"/>
</dbReference>
<dbReference type="Proteomes" id="UP001141166">
    <property type="component" value="Unassembled WGS sequence"/>
</dbReference>